<accession>A0A2M9HC14</accession>
<reference evidence="1 2" key="1">
    <citation type="submission" date="2017-10" db="EMBL/GenBank/DDBJ databases">
        <title>Draft genome sequences of strains TRE 1, TRE 9, TRE H and TRI 7, isolated from tamarins, belonging to four potential novel Bifidobacterium species.</title>
        <authorList>
            <person name="Mattarelli P."/>
            <person name="Modesto M."/>
            <person name="Puglisi E."/>
            <person name="Morelli L."/>
            <person name="Spezio C."/>
            <person name="Bonetti A."/>
            <person name="Sandri C."/>
        </authorList>
    </citation>
    <scope>NUCLEOTIDE SEQUENCE [LARGE SCALE GENOMIC DNA]</scope>
    <source>
        <strain evidence="2">TRE1</strain>
    </source>
</reference>
<name>A0A2M9HC14_9BIFI</name>
<organism evidence="1 2">
    <name type="scientific">Bifidobacterium primatium</name>
    <dbReference type="NCBI Taxonomy" id="2045438"/>
    <lineage>
        <taxon>Bacteria</taxon>
        <taxon>Bacillati</taxon>
        <taxon>Actinomycetota</taxon>
        <taxon>Actinomycetes</taxon>
        <taxon>Bifidobacteriales</taxon>
        <taxon>Bifidobacteriaceae</taxon>
        <taxon>Bifidobacterium</taxon>
    </lineage>
</organism>
<protein>
    <recommendedName>
        <fullName evidence="3">DNA-binding protein</fullName>
    </recommendedName>
</protein>
<dbReference type="AlphaFoldDB" id="A0A2M9HC14"/>
<keyword evidence="2" id="KW-1185">Reference proteome</keyword>
<proteinExistence type="predicted"/>
<dbReference type="EMBL" id="PEBI01000001">
    <property type="protein sequence ID" value="PJM74346.1"/>
    <property type="molecule type" value="Genomic_DNA"/>
</dbReference>
<gene>
    <name evidence="1" type="ORF">CS006_03400</name>
</gene>
<dbReference type="Proteomes" id="UP000229095">
    <property type="component" value="Unassembled WGS sequence"/>
</dbReference>
<comment type="caution">
    <text evidence="1">The sequence shown here is derived from an EMBL/GenBank/DDBJ whole genome shotgun (WGS) entry which is preliminary data.</text>
</comment>
<dbReference type="OrthoDB" id="3267842at2"/>
<evidence type="ECO:0000313" key="2">
    <source>
        <dbReference type="Proteomes" id="UP000229095"/>
    </source>
</evidence>
<evidence type="ECO:0000313" key="1">
    <source>
        <dbReference type="EMBL" id="PJM74346.1"/>
    </source>
</evidence>
<sequence length="61" mass="6987">MNIKEFCEYVPGMTRALAAQLRYTGKGPKFIKPSSKLVIYRRSDVDDWLAANEHISTAELR</sequence>
<evidence type="ECO:0008006" key="3">
    <source>
        <dbReference type="Google" id="ProtNLM"/>
    </source>
</evidence>